<dbReference type="Gene3D" id="3.30.1640.30">
    <property type="match status" value="2"/>
</dbReference>
<evidence type="ECO:0000259" key="11">
    <source>
        <dbReference type="PROSITE" id="PS50240"/>
    </source>
</evidence>
<reference evidence="13" key="1">
    <citation type="submission" date="2021-12" db="EMBL/GenBank/DDBJ databases">
        <authorList>
            <person name="King R."/>
        </authorList>
    </citation>
    <scope>NUCLEOTIDE SEQUENCE</scope>
</reference>
<dbReference type="PROSITE" id="PS50240">
    <property type="entry name" value="TRYPSIN_DOM"/>
    <property type="match status" value="1"/>
</dbReference>
<dbReference type="PROSITE" id="PS00134">
    <property type="entry name" value="TRYPSIN_HIS"/>
    <property type="match status" value="1"/>
</dbReference>
<feature type="domain" description="Clip" evidence="12">
    <location>
        <begin position="89"/>
        <end position="140"/>
    </location>
</feature>
<evidence type="ECO:0000256" key="3">
    <source>
        <dbReference type="ARBA" id="ARBA00022801"/>
    </source>
</evidence>
<dbReference type="FunFam" id="2.40.10.10:FF:000028">
    <property type="entry name" value="Serine protease easter"/>
    <property type="match status" value="1"/>
</dbReference>
<dbReference type="PROSITE" id="PS51888">
    <property type="entry name" value="CLIP"/>
    <property type="match status" value="2"/>
</dbReference>
<name>A0A9P0FXZ8_CHRIL</name>
<keyword evidence="4 9" id="KW-0720">Serine protease</keyword>
<dbReference type="OrthoDB" id="9981647at2759"/>
<feature type="chain" id="PRO_5040546627" description="CLIP domain-containing serine protease" evidence="10">
    <location>
        <begin position="19"/>
        <end position="444"/>
    </location>
</feature>
<keyword evidence="14" id="KW-1185">Reference proteome</keyword>
<dbReference type="InterPro" id="IPR009003">
    <property type="entry name" value="Peptidase_S1_PA"/>
</dbReference>
<comment type="domain">
    <text evidence="10">The clip domain consists of 35-55 residues which are 'knitted' together usually by 3 conserved disulfide bonds forming a clip-like compact structure.</text>
</comment>
<dbReference type="InterPro" id="IPR038565">
    <property type="entry name" value="CLIP_sf"/>
</dbReference>
<dbReference type="PANTHER" id="PTHR24256">
    <property type="entry name" value="TRYPTASE-RELATED"/>
    <property type="match status" value="1"/>
</dbReference>
<dbReference type="PROSITE" id="PS00135">
    <property type="entry name" value="TRYPSIN_SER"/>
    <property type="match status" value="1"/>
</dbReference>
<gene>
    <name evidence="13" type="ORF">CINC_LOCUS8040</name>
</gene>
<keyword evidence="6" id="KW-1015">Disulfide bond</keyword>
<dbReference type="SMART" id="SM00680">
    <property type="entry name" value="CLIP"/>
    <property type="match status" value="2"/>
</dbReference>
<evidence type="ECO:0000256" key="4">
    <source>
        <dbReference type="ARBA" id="ARBA00022825"/>
    </source>
</evidence>
<dbReference type="InterPro" id="IPR022700">
    <property type="entry name" value="CLIP"/>
</dbReference>
<evidence type="ECO:0000256" key="8">
    <source>
        <dbReference type="ARBA" id="ARBA00024195"/>
    </source>
</evidence>
<dbReference type="InterPro" id="IPR033116">
    <property type="entry name" value="TRYPSIN_SER"/>
</dbReference>
<accession>A0A9P0FXZ8</accession>
<evidence type="ECO:0000256" key="10">
    <source>
        <dbReference type="RuleBase" id="RU366078"/>
    </source>
</evidence>
<proteinExistence type="inferred from homology"/>
<dbReference type="Pfam" id="PF00089">
    <property type="entry name" value="Trypsin"/>
    <property type="match status" value="1"/>
</dbReference>
<dbReference type="AlphaFoldDB" id="A0A9P0FXZ8"/>
<dbReference type="GO" id="GO:0004252">
    <property type="term" value="F:serine-type endopeptidase activity"/>
    <property type="evidence" value="ECO:0007669"/>
    <property type="project" value="UniProtKB-UniRule"/>
</dbReference>
<feature type="domain" description="Clip" evidence="12">
    <location>
        <begin position="21"/>
        <end position="74"/>
    </location>
</feature>
<evidence type="ECO:0000313" key="13">
    <source>
        <dbReference type="EMBL" id="CAH0598197.1"/>
    </source>
</evidence>
<dbReference type="EMBL" id="LR824028">
    <property type="protein sequence ID" value="CAH0598197.1"/>
    <property type="molecule type" value="Genomic_DNA"/>
</dbReference>
<dbReference type="Gene3D" id="2.40.10.10">
    <property type="entry name" value="Trypsin-like serine proteases"/>
    <property type="match status" value="2"/>
</dbReference>
<dbReference type="CDD" id="cd00190">
    <property type="entry name" value="Tryp_SPc"/>
    <property type="match status" value="1"/>
</dbReference>
<keyword evidence="10" id="KW-0964">Secreted</keyword>
<dbReference type="SUPFAM" id="SSF50494">
    <property type="entry name" value="Trypsin-like serine proteases"/>
    <property type="match status" value="1"/>
</dbReference>
<evidence type="ECO:0000256" key="1">
    <source>
        <dbReference type="ARBA" id="ARBA00022670"/>
    </source>
</evidence>
<dbReference type="InterPro" id="IPR051487">
    <property type="entry name" value="Ser/Thr_Proteases_Immune/Dev"/>
</dbReference>
<dbReference type="InterPro" id="IPR001314">
    <property type="entry name" value="Peptidase_S1A"/>
</dbReference>
<keyword evidence="2 10" id="KW-0732">Signal</keyword>
<evidence type="ECO:0000259" key="12">
    <source>
        <dbReference type="PROSITE" id="PS51888"/>
    </source>
</evidence>
<feature type="domain" description="Peptidase S1" evidence="11">
    <location>
        <begin position="181"/>
        <end position="443"/>
    </location>
</feature>
<keyword evidence="5" id="KW-0865">Zymogen</keyword>
<dbReference type="InterPro" id="IPR018114">
    <property type="entry name" value="TRYPSIN_HIS"/>
</dbReference>
<dbReference type="Proteomes" id="UP001154114">
    <property type="component" value="Chromosome 25"/>
</dbReference>
<dbReference type="SMART" id="SM00020">
    <property type="entry name" value="Tryp_SPc"/>
    <property type="match status" value="1"/>
</dbReference>
<sequence>MNLLIVAVFAACCCLVHGQSGCRTPSGEDGECISVYKCQPLLALINKKDRTSQDVNLLKQSQCGYEGNAPAVCCPKPAPPKPDPPKQDGCYTPEGALGRCIGLYSCPHIANMLKPPVPSENIQYVQKSKCEGPEQYSVCCGPVGNRNKDVVVGNCANRMTAFPPDPRTECCGVDSRVGNKIVGGNATTVDQYPWLVMIEYVKLGVTKLLCGGVLISGRYVLTAGHCVAGQVLDVGTPKRVRLGEYDISNEGQDCAPVEANGEDCTDGVTRIAIEKFIPHPQYNPVSPQKRHDIALLRLKETAPFTDFIRPICLPTRDWTSPGSIPSNFTLYAAGWGAVSTRQSYSNVKLHVDLPYVPPEMCQPAYSLPGRSVNLWAGQLCAGGINGKDSCKGDSGGPLMYEDGRTYEVIGIVSFGPVPCGMEGIPGVYSKVYEYLDWIRSTIVP</sequence>
<comment type="similarity">
    <text evidence="8 10">Belongs to the peptidase S1 family. CLIP subfamily.</text>
</comment>
<feature type="signal peptide" evidence="10">
    <location>
        <begin position="1"/>
        <end position="18"/>
    </location>
</feature>
<evidence type="ECO:0000256" key="6">
    <source>
        <dbReference type="ARBA" id="ARBA00023157"/>
    </source>
</evidence>
<keyword evidence="7" id="KW-0325">Glycoprotein</keyword>
<organism evidence="13 14">
    <name type="scientific">Chrysodeixis includens</name>
    <name type="common">Soybean looper</name>
    <name type="synonym">Pseudoplusia includens</name>
    <dbReference type="NCBI Taxonomy" id="689277"/>
    <lineage>
        <taxon>Eukaryota</taxon>
        <taxon>Metazoa</taxon>
        <taxon>Ecdysozoa</taxon>
        <taxon>Arthropoda</taxon>
        <taxon>Hexapoda</taxon>
        <taxon>Insecta</taxon>
        <taxon>Pterygota</taxon>
        <taxon>Neoptera</taxon>
        <taxon>Endopterygota</taxon>
        <taxon>Lepidoptera</taxon>
        <taxon>Glossata</taxon>
        <taxon>Ditrysia</taxon>
        <taxon>Noctuoidea</taxon>
        <taxon>Noctuidae</taxon>
        <taxon>Plusiinae</taxon>
        <taxon>Chrysodeixis</taxon>
    </lineage>
</organism>
<keyword evidence="3 9" id="KW-0378">Hydrolase</keyword>
<dbReference type="FunFam" id="3.30.1640.30:FF:000001">
    <property type="entry name" value="Serine protease 7"/>
    <property type="match status" value="1"/>
</dbReference>
<dbReference type="PRINTS" id="PR00722">
    <property type="entry name" value="CHYMOTRYPSIN"/>
</dbReference>
<evidence type="ECO:0000256" key="5">
    <source>
        <dbReference type="ARBA" id="ARBA00023145"/>
    </source>
</evidence>
<evidence type="ECO:0000256" key="9">
    <source>
        <dbReference type="RuleBase" id="RU363034"/>
    </source>
</evidence>
<dbReference type="Pfam" id="PF12032">
    <property type="entry name" value="CLIP"/>
    <property type="match status" value="2"/>
</dbReference>
<dbReference type="InterPro" id="IPR043504">
    <property type="entry name" value="Peptidase_S1_PA_chymotrypsin"/>
</dbReference>
<evidence type="ECO:0000256" key="7">
    <source>
        <dbReference type="ARBA" id="ARBA00023180"/>
    </source>
</evidence>
<dbReference type="InterPro" id="IPR001254">
    <property type="entry name" value="Trypsin_dom"/>
</dbReference>
<dbReference type="GO" id="GO:0005576">
    <property type="term" value="C:extracellular region"/>
    <property type="evidence" value="ECO:0007669"/>
    <property type="project" value="UniProtKB-SubCell"/>
</dbReference>
<protein>
    <recommendedName>
        <fullName evidence="10">CLIP domain-containing serine protease</fullName>
        <ecNumber evidence="9">3.4.21.-</ecNumber>
    </recommendedName>
</protein>
<comment type="subcellular location">
    <subcellularLocation>
        <location evidence="10">Secreted</location>
    </subcellularLocation>
</comment>
<dbReference type="EC" id="3.4.21.-" evidence="9"/>
<keyword evidence="1 9" id="KW-0645">Protease</keyword>
<dbReference type="GO" id="GO:0006508">
    <property type="term" value="P:proteolysis"/>
    <property type="evidence" value="ECO:0007669"/>
    <property type="project" value="UniProtKB-KW"/>
</dbReference>
<evidence type="ECO:0000256" key="2">
    <source>
        <dbReference type="ARBA" id="ARBA00022729"/>
    </source>
</evidence>
<evidence type="ECO:0000313" key="14">
    <source>
        <dbReference type="Proteomes" id="UP001154114"/>
    </source>
</evidence>